<proteinExistence type="predicted"/>
<accession>A0A432XD10</accession>
<gene>
    <name evidence="1" type="ORF">CWE21_10535</name>
</gene>
<name>A0A432XD10_9GAMM</name>
<dbReference type="Gene3D" id="3.30.70.1230">
    <property type="entry name" value="Nucleotide cyclase"/>
    <property type="match status" value="1"/>
</dbReference>
<keyword evidence="2" id="KW-1185">Reference proteome</keyword>
<protein>
    <submittedName>
        <fullName evidence="1">Uncharacterized protein</fullName>
    </submittedName>
</protein>
<dbReference type="AlphaFoldDB" id="A0A432XD10"/>
<dbReference type="SUPFAM" id="SSF55073">
    <property type="entry name" value="Nucleotide cyclase"/>
    <property type="match status" value="1"/>
</dbReference>
<dbReference type="OrthoDB" id="7064118at2"/>
<evidence type="ECO:0000313" key="1">
    <source>
        <dbReference type="EMBL" id="RUO46585.1"/>
    </source>
</evidence>
<dbReference type="Proteomes" id="UP000286678">
    <property type="component" value="Unassembled WGS sequence"/>
</dbReference>
<organism evidence="1 2">
    <name type="scientific">Pseudidiomarina aquimaris</name>
    <dbReference type="NCBI Taxonomy" id="641841"/>
    <lineage>
        <taxon>Bacteria</taxon>
        <taxon>Pseudomonadati</taxon>
        <taxon>Pseudomonadota</taxon>
        <taxon>Gammaproteobacteria</taxon>
        <taxon>Alteromonadales</taxon>
        <taxon>Idiomarinaceae</taxon>
        <taxon>Pseudidiomarina</taxon>
    </lineage>
</organism>
<dbReference type="RefSeq" id="WP_126834406.1">
    <property type="nucleotide sequence ID" value="NZ_PIPT01000008.1"/>
</dbReference>
<comment type="caution">
    <text evidence="1">The sequence shown here is derived from an EMBL/GenBank/DDBJ whole genome shotgun (WGS) entry which is preliminary data.</text>
</comment>
<sequence length="212" mass="24027">MVTCLAAVITGDIVASQKVDKTKYEQILKRLKDLFDDLSERYQLRFDIFRGDEFQLVLPHPAHALRVATLIRLTLLAEQIDVRQSIAVGPIDQLRDNVKSSTGDAFVRSGHQLEEMKSELFRFSSSQPELEWHLSVTILLFDAHLTSLTKTEALVLSCYLFHPDEPHKSLAERLDKSRVNTTKLLNASAYSVVDTYLAYTQALIEQHAGDNQ</sequence>
<dbReference type="InterPro" id="IPR029787">
    <property type="entry name" value="Nucleotide_cyclase"/>
</dbReference>
<dbReference type="EMBL" id="PIPT01000008">
    <property type="protein sequence ID" value="RUO46585.1"/>
    <property type="molecule type" value="Genomic_DNA"/>
</dbReference>
<evidence type="ECO:0000313" key="2">
    <source>
        <dbReference type="Proteomes" id="UP000286678"/>
    </source>
</evidence>
<reference evidence="2" key="1">
    <citation type="journal article" date="2018" name="Front. Microbiol.">
        <title>Genome-Based Analysis Reveals the Taxonomy and Diversity of the Family Idiomarinaceae.</title>
        <authorList>
            <person name="Liu Y."/>
            <person name="Lai Q."/>
            <person name="Shao Z."/>
        </authorList>
    </citation>
    <scope>NUCLEOTIDE SEQUENCE [LARGE SCALE GENOMIC DNA]</scope>
    <source>
        <strain evidence="2">SW15</strain>
    </source>
</reference>